<evidence type="ECO:0000313" key="6">
    <source>
        <dbReference type="Proteomes" id="UP000887159"/>
    </source>
</evidence>
<dbReference type="Proteomes" id="UP000887159">
    <property type="component" value="Unassembled WGS sequence"/>
</dbReference>
<gene>
    <name evidence="5" type="primary">DNASE1</name>
    <name evidence="5" type="ORF">TNCV_24961</name>
</gene>
<reference evidence="5" key="1">
    <citation type="submission" date="2020-08" db="EMBL/GenBank/DDBJ databases">
        <title>Multicomponent nature underlies the extraordinary mechanical properties of spider dragline silk.</title>
        <authorList>
            <person name="Kono N."/>
            <person name="Nakamura H."/>
            <person name="Mori M."/>
            <person name="Yoshida Y."/>
            <person name="Ohtoshi R."/>
            <person name="Malay A.D."/>
            <person name="Moran D.A.P."/>
            <person name="Tomita M."/>
            <person name="Numata K."/>
            <person name="Arakawa K."/>
        </authorList>
    </citation>
    <scope>NUCLEOTIDE SEQUENCE</scope>
</reference>
<dbReference type="Gene3D" id="3.60.10.10">
    <property type="entry name" value="Endonuclease/exonuclease/phosphatase"/>
    <property type="match status" value="1"/>
</dbReference>
<dbReference type="SUPFAM" id="SSF56219">
    <property type="entry name" value="DNase I-like"/>
    <property type="match status" value="1"/>
</dbReference>
<comment type="similarity">
    <text evidence="1">Belongs to the DNase I family.</text>
</comment>
<dbReference type="GO" id="GO:0005634">
    <property type="term" value="C:nucleus"/>
    <property type="evidence" value="ECO:0007669"/>
    <property type="project" value="TreeGrafter"/>
</dbReference>
<dbReference type="InterPro" id="IPR036691">
    <property type="entry name" value="Endo/exonu/phosph_ase_sf"/>
</dbReference>
<dbReference type="PANTHER" id="PTHR11371">
    <property type="entry name" value="DEOXYRIBONUCLEASE"/>
    <property type="match status" value="1"/>
</dbReference>
<dbReference type="SMART" id="SM00476">
    <property type="entry name" value="DNaseIc"/>
    <property type="match status" value="1"/>
</dbReference>
<dbReference type="EMBL" id="BMAU01021375">
    <property type="protein sequence ID" value="GFY26298.1"/>
    <property type="molecule type" value="Genomic_DNA"/>
</dbReference>
<protein>
    <submittedName>
        <fullName evidence="5">Deoxyribonuclease-1</fullName>
    </submittedName>
</protein>
<keyword evidence="3" id="KW-0378">Hydrolase</keyword>
<proteinExistence type="inferred from homology"/>
<keyword evidence="6" id="KW-1185">Reference proteome</keyword>
<evidence type="ECO:0000313" key="5">
    <source>
        <dbReference type="EMBL" id="GFY26298.1"/>
    </source>
</evidence>
<sequence>MGKEHGRFFTVTPFFPHQASAEDKWSLEDASAAWHLFSSIKMVPKICAIFLLLATLCSVVSCKTWNNQTVERPVLVGAFNIQNLGVSKMNNKTVMDIIKKILLRYDMVLIQEVVTMKPELMENLVSDLNKLYRQKDSKYMMQISDRVGRGNIKEQYAYIYRNDKFKFLSGHIFPDHLDDFMRPPYIAHFATPTLRDLDSMVFIGIHTQPKYAANETSALARVYDYAVKTFKQENVMLMGDMNAACSNVRISDWDSIELWKRPEFTWLITHDFDTTLSTNCCPYDRIIIAGDELEDAVIRESVGPFKYRDLYGISTDMALAVSDHWPVEVKLRGGTSKAASVNLEPSLCLIIHDVRSKSIPSQLLSQKSTFGFQIQNNQISTELYSESSNGTSSSTIYALCNPDINS</sequence>
<dbReference type="PANTHER" id="PTHR11371:SF31">
    <property type="entry name" value="EXTRACELLULAR NUCLEASE"/>
    <property type="match status" value="1"/>
</dbReference>
<evidence type="ECO:0000256" key="1">
    <source>
        <dbReference type="ARBA" id="ARBA00007359"/>
    </source>
</evidence>
<dbReference type="AlphaFoldDB" id="A0A8X7BC64"/>
<keyword evidence="2" id="KW-0540">Nuclease</keyword>
<dbReference type="Pfam" id="PF03372">
    <property type="entry name" value="Exo_endo_phos"/>
    <property type="match status" value="1"/>
</dbReference>
<name>A0A8X7BC64_TRICX</name>
<dbReference type="PRINTS" id="PR00130">
    <property type="entry name" value="DNASEI"/>
</dbReference>
<evidence type="ECO:0000256" key="2">
    <source>
        <dbReference type="ARBA" id="ARBA00022722"/>
    </source>
</evidence>
<dbReference type="GO" id="GO:0004530">
    <property type="term" value="F:deoxyribonuclease I activity"/>
    <property type="evidence" value="ECO:0007669"/>
    <property type="project" value="TreeGrafter"/>
</dbReference>
<organism evidence="5 6">
    <name type="scientific">Trichonephila clavipes</name>
    <name type="common">Golden silk orbweaver</name>
    <name type="synonym">Nephila clavipes</name>
    <dbReference type="NCBI Taxonomy" id="2585209"/>
    <lineage>
        <taxon>Eukaryota</taxon>
        <taxon>Metazoa</taxon>
        <taxon>Ecdysozoa</taxon>
        <taxon>Arthropoda</taxon>
        <taxon>Chelicerata</taxon>
        <taxon>Arachnida</taxon>
        <taxon>Araneae</taxon>
        <taxon>Araneomorphae</taxon>
        <taxon>Entelegynae</taxon>
        <taxon>Araneoidea</taxon>
        <taxon>Nephilidae</taxon>
        <taxon>Trichonephila</taxon>
    </lineage>
</organism>
<dbReference type="GO" id="GO:0006308">
    <property type="term" value="P:DNA catabolic process"/>
    <property type="evidence" value="ECO:0007669"/>
    <property type="project" value="InterPro"/>
</dbReference>
<evidence type="ECO:0000259" key="4">
    <source>
        <dbReference type="Pfam" id="PF03372"/>
    </source>
</evidence>
<feature type="domain" description="Endonuclease/exonuclease/phosphatase" evidence="4">
    <location>
        <begin position="78"/>
        <end position="324"/>
    </location>
</feature>
<evidence type="ECO:0000256" key="3">
    <source>
        <dbReference type="ARBA" id="ARBA00022801"/>
    </source>
</evidence>
<comment type="caution">
    <text evidence="5">The sequence shown here is derived from an EMBL/GenBank/DDBJ whole genome shotgun (WGS) entry which is preliminary data.</text>
</comment>
<accession>A0A8X7BC64</accession>
<dbReference type="GO" id="GO:0003677">
    <property type="term" value="F:DNA binding"/>
    <property type="evidence" value="ECO:0007669"/>
    <property type="project" value="TreeGrafter"/>
</dbReference>
<dbReference type="InterPro" id="IPR016202">
    <property type="entry name" value="DNase_I"/>
</dbReference>
<dbReference type="InterPro" id="IPR005135">
    <property type="entry name" value="Endo/exonuclease/phosphatase"/>
</dbReference>